<comment type="caution">
    <text evidence="1">The sequence shown here is derived from an EMBL/GenBank/DDBJ whole genome shotgun (WGS) entry which is preliminary data.</text>
</comment>
<keyword evidence="2" id="KW-1185">Reference proteome</keyword>
<evidence type="ECO:0000313" key="1">
    <source>
        <dbReference type="EMBL" id="MDV0447640.1"/>
    </source>
</evidence>
<evidence type="ECO:0000313" key="2">
    <source>
        <dbReference type="Proteomes" id="UP001271789"/>
    </source>
</evidence>
<dbReference type="AlphaFoldDB" id="A0AAE4SFS7"/>
<gene>
    <name evidence="1" type="ORF">MsAg5_15490</name>
</gene>
<dbReference type="EMBL" id="JAWDKD010000021">
    <property type="protein sequence ID" value="MDV0447640.1"/>
    <property type="molecule type" value="Genomic_DNA"/>
</dbReference>
<sequence length="82" mass="9547">MQQVQSEPVNCRCNQNLSITYILFSSGFRQVQTFSFASLMKSLNLRANFRDGQQQQNRSVIKLNETIQNQIRFLPIHKNVSL</sequence>
<proteinExistence type="predicted"/>
<name>A0AAE4SFS7_9EURY</name>
<protein>
    <submittedName>
        <fullName evidence="1">Uncharacterized protein</fullName>
    </submittedName>
</protein>
<reference evidence="1" key="1">
    <citation type="submission" date="2023-06" db="EMBL/GenBank/DDBJ databases">
        <title>Genome sequence of Methanosarcinaceae archaeon Ag5.</title>
        <authorList>
            <person name="Protasov E."/>
            <person name="Platt K."/>
            <person name="Poehlein A."/>
            <person name="Daniel R."/>
            <person name="Brune A."/>
        </authorList>
    </citation>
    <scope>NUCLEOTIDE SEQUENCE</scope>
    <source>
        <strain evidence="1">Ag5</strain>
    </source>
</reference>
<dbReference type="Proteomes" id="UP001271789">
    <property type="component" value="Unassembled WGS sequence"/>
</dbReference>
<accession>A0AAE4SFS7</accession>
<organism evidence="1 2">
    <name type="scientific">Methanolapillus africanus</name>
    <dbReference type="NCBI Taxonomy" id="3028297"/>
    <lineage>
        <taxon>Archaea</taxon>
        <taxon>Methanobacteriati</taxon>
        <taxon>Methanobacteriota</taxon>
        <taxon>Stenosarchaea group</taxon>
        <taxon>Methanomicrobia</taxon>
        <taxon>Methanosarcinales</taxon>
        <taxon>Methanosarcinaceae</taxon>
        <taxon>Methanolapillus</taxon>
    </lineage>
</organism>